<accession>A0ACD5IGY7</accession>
<proteinExistence type="predicted"/>
<evidence type="ECO:0000313" key="2">
    <source>
        <dbReference type="Proteomes" id="UP001196097"/>
    </source>
</evidence>
<evidence type="ECO:0000313" key="1">
    <source>
        <dbReference type="EMBL" id="XRP71934.1"/>
    </source>
</evidence>
<reference evidence="1 2" key="1">
    <citation type="journal article" date="2021" name="ISME J.">
        <title>Genomic evolution of the class Acidithiobacillia: deep-branching Proteobacteria living in extreme acidic conditions.</title>
        <authorList>
            <person name="Moya-Beltran A."/>
            <person name="Beard S."/>
            <person name="Rojas-Villalobos C."/>
            <person name="Issotta F."/>
            <person name="Gallardo Y."/>
            <person name="Ulloa R."/>
            <person name="Giaveno A."/>
            <person name="Degli Esposti M."/>
            <person name="Johnson D.B."/>
            <person name="Quatrini R."/>
        </authorList>
    </citation>
    <scope>NUCLEOTIDE SEQUENCE [LARGE SCALE GENOMIC DNA]</scope>
    <source>
        <strain evidence="1 2">CF3</strain>
    </source>
</reference>
<name>A0ACD5IGY7_9PROT</name>
<dbReference type="EMBL" id="CP130946">
    <property type="protein sequence ID" value="XRP71934.1"/>
    <property type="molecule type" value="Genomic_DNA"/>
</dbReference>
<organism evidence="1 2">
    <name type="scientific">Acidithiobacillus ferruginosus</name>
    <dbReference type="NCBI Taxonomy" id="3063951"/>
    <lineage>
        <taxon>Bacteria</taxon>
        <taxon>Pseudomonadati</taxon>
        <taxon>Pseudomonadota</taxon>
        <taxon>Acidithiobacillia</taxon>
        <taxon>Acidithiobacillales</taxon>
        <taxon>Acidithiobacillaceae</taxon>
        <taxon>Acidithiobacillus</taxon>
    </lineage>
</organism>
<gene>
    <name evidence="1" type="ORF">HF292_008945</name>
</gene>
<protein>
    <submittedName>
        <fullName evidence="1">Uncharacterized protein</fullName>
    </submittedName>
</protein>
<dbReference type="Proteomes" id="UP001196097">
    <property type="component" value="Chromosome"/>
</dbReference>
<sequence length="263" mass="29424">MYNAGLFGRALRNTPPGSPEQGRIIQSQREYLQQRDACGNDTICIMRVMKTRHQELIALNARLQVDLPDAEIARFVGNAYVKPIGETNGAKNTQYINLTDRILGAFEQYPPAHVKFADGSTFFWGFRQGNGSVRSIAITDGRGQIQLVGAVDDLPEIHDDMNHGDHRLKSGRIALFVRNSVALQRYLPAVRAWTWADLLGFNVSCNKDAQWQSRCAAVQQYRLPITAYDLHCEARAGQKVLAERCPLPIPASSGRVSLENFRQ</sequence>
<keyword evidence="2" id="KW-1185">Reference proteome</keyword>